<keyword evidence="2" id="KW-1185">Reference proteome</keyword>
<reference evidence="1 2" key="1">
    <citation type="journal article" date="2012" name="Genome Biol. Evol.">
        <title>Related Giant Viruses in Distant Locations and Different Habitats: Acanthamoeba polyphaga moumouvirus Represents a Third Lineage of the Mimiviridae That Is Close to the Megavirus Lineage.</title>
        <authorList>
            <person name="Yoosuf N."/>
            <person name="Yutin N."/>
            <person name="Colson P."/>
            <person name="Shabalina S.A."/>
            <person name="Pagnier I."/>
            <person name="Robert C."/>
            <person name="Azza S."/>
            <person name="Klose T."/>
            <person name="Wong J."/>
            <person name="Rossmann M.G."/>
            <person name="La Scola B."/>
            <person name="Raoult D."/>
            <person name="Koonin E.V."/>
        </authorList>
    </citation>
    <scope>NUCLEOTIDE SEQUENCE [LARGE SCALE GENOMIC DNA]</scope>
    <source>
        <strain evidence="1 2">M10A</strain>
    </source>
</reference>
<dbReference type="Proteomes" id="UP000201640">
    <property type="component" value="Segment"/>
</dbReference>
<dbReference type="RefSeq" id="YP_007354096.1">
    <property type="nucleotide sequence ID" value="NC_020104.1"/>
</dbReference>
<protein>
    <submittedName>
        <fullName evidence="1">Uncharacterized protein</fullName>
    </submittedName>
</protein>
<dbReference type="OrthoDB" id="33775at10239"/>
<dbReference type="GeneID" id="14446030"/>
<proteinExistence type="predicted"/>
<sequence>MEHVRINIPFREDYTGRPVCYSFENFIVLRTHPFYCWSSTKYGRVYRYNILDKATKAIRNDFEIYCYDNVTLLFNEILNNFLMDILTNEIGDEKLYEYKGFDFKLVKTTEYNSEILVDKIENGDNLYNENKVISFTDFERSNRCLLSCILQCGNYETEPDDFYGFIRTINGIYLIIGNFSNFCGFDDDDDDNNENLGNINVIDQVKCNSPEPGIIDIYYTPIKQN</sequence>
<evidence type="ECO:0000313" key="1">
    <source>
        <dbReference type="EMBL" id="AGC01660.1"/>
    </source>
</evidence>
<name>L7RFQ3_9VIRU</name>
<dbReference type="EMBL" id="JX962719">
    <property type="protein sequence ID" value="AGC01660.1"/>
    <property type="molecule type" value="Genomic_DNA"/>
</dbReference>
<gene>
    <name evidence="1" type="ORF">Moumou_00116</name>
</gene>
<organism evidence="1 2">
    <name type="scientific">Acanthamoeba polyphaga moumouvirus</name>
    <dbReference type="NCBI Taxonomy" id="1269028"/>
    <lineage>
        <taxon>Viruses</taxon>
        <taxon>Varidnaviria</taxon>
        <taxon>Bamfordvirae</taxon>
        <taxon>Nucleocytoviricota</taxon>
        <taxon>Megaviricetes</taxon>
        <taxon>Imitervirales</taxon>
        <taxon>Mimiviridae</taxon>
        <taxon>Megamimivirinae</taxon>
        <taxon>Moumouvirus</taxon>
    </lineage>
</organism>
<dbReference type="KEGG" id="vg:14446030"/>
<accession>L7RFQ3</accession>
<evidence type="ECO:0000313" key="2">
    <source>
        <dbReference type="Proteomes" id="UP000201640"/>
    </source>
</evidence>